<dbReference type="CDD" id="cd03766">
    <property type="entry name" value="Gn_AT_II_novel"/>
    <property type="match status" value="1"/>
</dbReference>
<gene>
    <name evidence="5" type="ORF">CKM354_000362800</name>
</gene>
<dbReference type="OrthoDB" id="10252281at2759"/>
<keyword evidence="6" id="KW-1185">Reference proteome</keyword>
<dbReference type="Pfam" id="PF00733">
    <property type="entry name" value="Asn_synthase"/>
    <property type="match status" value="1"/>
</dbReference>
<protein>
    <recommendedName>
        <fullName evidence="4">Glutamine amidotransferase type-2 domain-containing protein</fullName>
    </recommendedName>
</protein>
<reference evidence="5 6" key="1">
    <citation type="submission" date="2021-01" db="EMBL/GenBank/DDBJ databases">
        <title>Cercospora kikuchii MAFF 305040 whole genome shotgun sequence.</title>
        <authorList>
            <person name="Kashiwa T."/>
            <person name="Suzuki T."/>
        </authorList>
    </citation>
    <scope>NUCLEOTIDE SEQUENCE [LARGE SCALE GENOMIC DNA]</scope>
    <source>
        <strain evidence="5 6">MAFF 305040</strain>
    </source>
</reference>
<evidence type="ECO:0000256" key="1">
    <source>
        <dbReference type="ARBA" id="ARBA00022605"/>
    </source>
</evidence>
<evidence type="ECO:0000256" key="2">
    <source>
        <dbReference type="ARBA" id="ARBA00022888"/>
    </source>
</evidence>
<dbReference type="SUPFAM" id="SSF56235">
    <property type="entry name" value="N-terminal nucleophile aminohydrolases (Ntn hydrolases)"/>
    <property type="match status" value="1"/>
</dbReference>
<comment type="caution">
    <text evidence="5">The sequence shown here is derived from an EMBL/GenBank/DDBJ whole genome shotgun (WGS) entry which is preliminary data.</text>
</comment>
<evidence type="ECO:0000313" key="6">
    <source>
        <dbReference type="Proteomes" id="UP000825890"/>
    </source>
</evidence>
<organism evidence="5 6">
    <name type="scientific">Cercospora kikuchii</name>
    <dbReference type="NCBI Taxonomy" id="84275"/>
    <lineage>
        <taxon>Eukaryota</taxon>
        <taxon>Fungi</taxon>
        <taxon>Dikarya</taxon>
        <taxon>Ascomycota</taxon>
        <taxon>Pezizomycotina</taxon>
        <taxon>Dothideomycetes</taxon>
        <taxon>Dothideomycetidae</taxon>
        <taxon>Mycosphaerellales</taxon>
        <taxon>Mycosphaerellaceae</taxon>
        <taxon>Cercospora</taxon>
    </lineage>
</organism>
<dbReference type="CDD" id="cd01991">
    <property type="entry name" value="Asn_synthase_B_C"/>
    <property type="match status" value="1"/>
</dbReference>
<dbReference type="SUPFAM" id="SSF52402">
    <property type="entry name" value="Adenine nucleotide alpha hydrolases-like"/>
    <property type="match status" value="1"/>
</dbReference>
<proteinExistence type="predicted"/>
<keyword evidence="1" id="KW-0028">Amino-acid biosynthesis</keyword>
<dbReference type="InterPro" id="IPR017932">
    <property type="entry name" value="GATase_2_dom"/>
</dbReference>
<evidence type="ECO:0000256" key="3">
    <source>
        <dbReference type="ARBA" id="ARBA00022962"/>
    </source>
</evidence>
<accession>A0A9P3CF76</accession>
<dbReference type="Pfam" id="PF13537">
    <property type="entry name" value="GATase_7"/>
    <property type="match status" value="1"/>
</dbReference>
<dbReference type="InterPro" id="IPR029055">
    <property type="entry name" value="Ntn_hydrolases_N"/>
</dbReference>
<evidence type="ECO:0000313" key="5">
    <source>
        <dbReference type="EMBL" id="GIZ40282.1"/>
    </source>
</evidence>
<dbReference type="PANTHER" id="PTHR45937">
    <property type="entry name" value="ASPARAGINE SYNTHETASE DOMAIN-CONTAINING PROTEIN 1"/>
    <property type="match status" value="1"/>
</dbReference>
<dbReference type="Gene3D" id="3.40.50.620">
    <property type="entry name" value="HUPs"/>
    <property type="match status" value="1"/>
</dbReference>
<dbReference type="AlphaFoldDB" id="A0A9P3CF76"/>
<dbReference type="GO" id="GO:0004066">
    <property type="term" value="F:asparagine synthase (glutamine-hydrolyzing) activity"/>
    <property type="evidence" value="ECO:0007669"/>
    <property type="project" value="InterPro"/>
</dbReference>
<dbReference type="PROSITE" id="PS51278">
    <property type="entry name" value="GATASE_TYPE_2"/>
    <property type="match status" value="1"/>
</dbReference>
<dbReference type="RefSeq" id="XP_044654769.1">
    <property type="nucleotide sequence ID" value="XM_044798834.1"/>
</dbReference>
<dbReference type="PANTHER" id="PTHR45937:SF1">
    <property type="entry name" value="ASPARAGINE SYNTHETASE DOMAIN-CONTAINING PROTEIN 1"/>
    <property type="match status" value="1"/>
</dbReference>
<dbReference type="EMBL" id="BOLY01000002">
    <property type="protein sequence ID" value="GIZ40282.1"/>
    <property type="molecule type" value="Genomic_DNA"/>
</dbReference>
<sequence length="584" mass="64424">MCGIFCSVARHGHALPSPAMKTRLTARGPDASNTVLAEVEESSGEARTYLTLFSTVLSLRGNVTTDQPLRTAEFQAVLCWNGEAWKIRGQPPLGNDTAAVHQLLSEGLAEVRDFGAGTAEAIRASLCAIARSLARIAGPYAFVFFDEKSSRLFFGRDFLGRRSLLWKIDQRGELLLSSVGDSSMHGAWTEVEADGVYCVDLALRSASQQDFAGCQTWGDLPIFKVPYNFVDTLQDDNDSVIPRLSLQREFTARSCTLDETSPSVSMLDKLLRDSLRARILGIPEPPLRSPEDSNLEKAKLAILFSGGLDCTVLARICHDMLPEDAVIDLLNVAFQNPRSHKDAGEGAYELCPDRVTGRASYAELEKVCPQRKWRFVAIDVPYPEYLEHRQQVMELMHPHNTEMDLSIAAALYFAARGRGRDCSHGAEKAYMSQARVLLSGLGADELFAGYTRHATAFRRQGYEGLLDELDLDVARLGKRNLGRDDRVISHWAREARFPFLDEAFVAWALQCSLLDKCDFGDSVSIEGGRLSSCASIEPGKKVLRCLAWKLGMAGLAREKKRAIQFGARTAKMETGKTKGTAMIS</sequence>
<keyword evidence="3" id="KW-0315">Glutamine amidotransferase</keyword>
<evidence type="ECO:0000259" key="4">
    <source>
        <dbReference type="PROSITE" id="PS51278"/>
    </source>
</evidence>
<name>A0A9P3CF76_9PEZI</name>
<dbReference type="InterPro" id="IPR001962">
    <property type="entry name" value="Asn_synthase"/>
</dbReference>
<dbReference type="Gene3D" id="3.60.20.10">
    <property type="entry name" value="Glutamine Phosphoribosylpyrophosphate, subunit 1, domain 1"/>
    <property type="match status" value="1"/>
</dbReference>
<dbReference type="InterPro" id="IPR014729">
    <property type="entry name" value="Rossmann-like_a/b/a_fold"/>
</dbReference>
<dbReference type="GeneID" id="68289203"/>
<dbReference type="GO" id="GO:0006529">
    <property type="term" value="P:asparagine biosynthetic process"/>
    <property type="evidence" value="ECO:0007669"/>
    <property type="project" value="UniProtKB-KW"/>
</dbReference>
<keyword evidence="2" id="KW-0061">Asparagine biosynthesis</keyword>
<dbReference type="Proteomes" id="UP000825890">
    <property type="component" value="Unassembled WGS sequence"/>
</dbReference>
<feature type="domain" description="Glutamine amidotransferase type-2" evidence="4">
    <location>
        <begin position="2"/>
        <end position="202"/>
    </location>
</feature>
<dbReference type="InterPro" id="IPR051857">
    <property type="entry name" value="Asn_synthetase_domain"/>
</dbReference>